<dbReference type="CDD" id="cd05169">
    <property type="entry name" value="PIKKc_TOR"/>
    <property type="match status" value="1"/>
</dbReference>
<comment type="catalytic activity">
    <reaction evidence="10 12">
        <text>L-threonyl-[protein] + ATP = O-phospho-L-threonyl-[protein] + ADP + H(+)</text>
        <dbReference type="Rhea" id="RHEA:46608"/>
        <dbReference type="Rhea" id="RHEA-COMP:11060"/>
        <dbReference type="Rhea" id="RHEA-COMP:11605"/>
        <dbReference type="ChEBI" id="CHEBI:15378"/>
        <dbReference type="ChEBI" id="CHEBI:30013"/>
        <dbReference type="ChEBI" id="CHEBI:30616"/>
        <dbReference type="ChEBI" id="CHEBI:61977"/>
        <dbReference type="ChEBI" id="CHEBI:456216"/>
        <dbReference type="EC" id="2.7.11.1"/>
    </reaction>
</comment>
<dbReference type="SUPFAM" id="SSF48371">
    <property type="entry name" value="ARM repeat"/>
    <property type="match status" value="2"/>
</dbReference>
<dbReference type="InterPro" id="IPR036738">
    <property type="entry name" value="FRB_sf"/>
</dbReference>
<dbReference type="Pfam" id="PF23593">
    <property type="entry name" value="HEAT_ATR"/>
    <property type="match status" value="1"/>
</dbReference>
<dbReference type="SMART" id="SM00146">
    <property type="entry name" value="PI3Kc"/>
    <property type="match status" value="1"/>
</dbReference>
<dbReference type="InterPro" id="IPR003151">
    <property type="entry name" value="PIK-rel_kinase_FAT"/>
</dbReference>
<evidence type="ECO:0000313" key="18">
    <source>
        <dbReference type="Proteomes" id="UP001305779"/>
    </source>
</evidence>
<evidence type="ECO:0000256" key="3">
    <source>
        <dbReference type="ARBA" id="ARBA00022527"/>
    </source>
</evidence>
<comment type="similarity">
    <text evidence="1 12">Belongs to the PI3/PI4-kinase family.</text>
</comment>
<name>A0ABR0E2G0_ZASCE</name>
<dbReference type="EC" id="2.7.11.1" evidence="12"/>
<dbReference type="InterPro" id="IPR057564">
    <property type="entry name" value="HEAT_ATR"/>
</dbReference>
<evidence type="ECO:0000313" key="17">
    <source>
        <dbReference type="EMBL" id="KAK4495590.1"/>
    </source>
</evidence>
<evidence type="ECO:0000259" key="16">
    <source>
        <dbReference type="PROSITE" id="PS51190"/>
    </source>
</evidence>
<dbReference type="PROSITE" id="PS51189">
    <property type="entry name" value="FAT"/>
    <property type="match status" value="1"/>
</dbReference>
<keyword evidence="6 12" id="KW-0547">Nucleotide-binding</keyword>
<feature type="domain" description="PI3K/PI4K catalytic" evidence="14">
    <location>
        <begin position="2029"/>
        <end position="2346"/>
    </location>
</feature>
<evidence type="ECO:0000256" key="7">
    <source>
        <dbReference type="ARBA" id="ARBA00022777"/>
    </source>
</evidence>
<dbReference type="InterPro" id="IPR011989">
    <property type="entry name" value="ARM-like"/>
</dbReference>
<evidence type="ECO:0000259" key="14">
    <source>
        <dbReference type="PROSITE" id="PS50290"/>
    </source>
</evidence>
<dbReference type="PANTHER" id="PTHR11139">
    <property type="entry name" value="ATAXIA TELANGIECTASIA MUTATED ATM -RELATED"/>
    <property type="match status" value="1"/>
</dbReference>
<comment type="function">
    <text evidence="9">Serine/threonine protein kinase which activates checkpoint signaling upon genotoxic stresses such as ionizing radiation (IR), ultraviolet light (UV), or DNA replication stalling, thereby acting as a DNA damage sensor. Recognizes the substrate consensus sequence [ST]-Q. Phosphorylates histone H2A to form H2AS128ph (gamma-H2A) at sites of DNA damage, involved in the regulation of DNA damage response mechanism. Required for the control of telomere length and genome stability.</text>
</comment>
<dbReference type="InterPro" id="IPR036940">
    <property type="entry name" value="PI3/4_kinase_cat_sf"/>
</dbReference>
<evidence type="ECO:0000256" key="13">
    <source>
        <dbReference type="SAM" id="MobiDB-lite"/>
    </source>
</evidence>
<evidence type="ECO:0000259" key="15">
    <source>
        <dbReference type="PROSITE" id="PS51189"/>
    </source>
</evidence>
<evidence type="ECO:0000256" key="11">
    <source>
        <dbReference type="ARBA" id="ARBA00048679"/>
    </source>
</evidence>
<protein>
    <recommendedName>
        <fullName evidence="12">Serine/threonine-protein kinase TOR</fullName>
        <ecNumber evidence="12">2.7.11.1</ecNumber>
    </recommendedName>
</protein>
<evidence type="ECO:0000256" key="4">
    <source>
        <dbReference type="ARBA" id="ARBA00022679"/>
    </source>
</evidence>
<dbReference type="InterPro" id="IPR014009">
    <property type="entry name" value="PIK_FAT"/>
</dbReference>
<organism evidence="17 18">
    <name type="scientific">Zasmidium cellare</name>
    <name type="common">Wine cellar mold</name>
    <name type="synonym">Racodium cellare</name>
    <dbReference type="NCBI Taxonomy" id="395010"/>
    <lineage>
        <taxon>Eukaryota</taxon>
        <taxon>Fungi</taxon>
        <taxon>Dikarya</taxon>
        <taxon>Ascomycota</taxon>
        <taxon>Pezizomycotina</taxon>
        <taxon>Dothideomycetes</taxon>
        <taxon>Dothideomycetidae</taxon>
        <taxon>Mycosphaerellales</taxon>
        <taxon>Mycosphaerellaceae</taxon>
        <taxon>Zasmidium</taxon>
    </lineage>
</organism>
<dbReference type="InterPro" id="IPR018936">
    <property type="entry name" value="PI3/4_kinase_CS"/>
</dbReference>
<dbReference type="InterPro" id="IPR000403">
    <property type="entry name" value="PI3/4_kinase_cat_dom"/>
</dbReference>
<evidence type="ECO:0000256" key="6">
    <source>
        <dbReference type="ARBA" id="ARBA00022741"/>
    </source>
</evidence>
<dbReference type="Gene3D" id="3.30.1010.10">
    <property type="entry name" value="Phosphatidylinositol 3-kinase Catalytic Subunit, Chain A, domain 4"/>
    <property type="match status" value="1"/>
</dbReference>
<evidence type="ECO:0000256" key="10">
    <source>
        <dbReference type="ARBA" id="ARBA00047899"/>
    </source>
</evidence>
<keyword evidence="4 12" id="KW-0808">Transferase</keyword>
<accession>A0ABR0E2G0</accession>
<dbReference type="Pfam" id="PF02259">
    <property type="entry name" value="FAT"/>
    <property type="match status" value="1"/>
</dbReference>
<dbReference type="InterPro" id="IPR024585">
    <property type="entry name" value="mTOR_dom"/>
</dbReference>
<comment type="caution">
    <text evidence="17">The sequence shown here is derived from an EMBL/GenBank/DDBJ whole genome shotgun (WGS) entry which is preliminary data.</text>
</comment>
<dbReference type="Pfam" id="PF02260">
    <property type="entry name" value="FATC"/>
    <property type="match status" value="1"/>
</dbReference>
<evidence type="ECO:0000256" key="5">
    <source>
        <dbReference type="ARBA" id="ARBA00022737"/>
    </source>
</evidence>
<dbReference type="Pfam" id="PF00454">
    <property type="entry name" value="PI3_PI4_kinase"/>
    <property type="match status" value="1"/>
</dbReference>
<sequence length="2437" mass="274999">MSAAYKDTLDSLFAELKSRNERTRQDAAQRLLQQVNAAFRELPPGQFAGYYHDVNSRMVAMILSGNDTHERTGGLYALNALIDFKGDDVGQKVTKFSNYIKRTLEGNDTSAMIVAAKCLGRLATPGGAWTAELVEAEVKHALEWLTSERNENRRFAAVLILRELARNSSTLLYMYIPGILVSLWEGLRDQKVVIRETAAEVAYHCFKILGARDAQQRQTCLTRMFEGAQEGFKRNTPECIHGSLLVYKELLAQGAMFMQGSKYTDACERVLSQQYREHRDPTIRRTVVDIIPLLAAYAPKDFVINYISRSMQHLQNLLKDPKQRNMAFVAIGKIANAVGRAIEPYLDTILLHVRDALSVKNRSKNSDEAPIFECISMMSIALTQTLSKFMEALLDPIFACGLSDALTQALVDMAHYIPPIKPTIQEKLLDLLSRTLCGQPFQMLGHPTQGKGPPPIYTKEYRDQRDPQHLEHKDQEIALALHTLGSFDFTGHVLNEFVRDVAIRYVEDDDANIRKAAALTCCQLFVKDPIVHQTSHHAIQVVSDVIEKLLTVGVADPVADIRETVLRSLDARFDRHLAKAENVRTLFLALNDERFGIREAAMTIIGRLTSVNPAYVFPSLRKVLIQLLTEIEFSNSANNKRESAQLISHLVNASSKLIKPYVDPMVTVLLPKAEDPNFEVAATTLRAIGDLASVGGDGMVKYIPDLMKIVIRSLQDLSSPKKREAALCTLGQLASNSGYVIQPYTDHPELLSILVNIVKNEAPGDLRRETIRLIGILGALDPYKHQQVIEESPESTLKAEAEAESDVTLIMKGITPSNEDYYPTVVINTLMGMLKEDTLKQYHSGVVEAVMNIYATMGMKCVPFLNTVVPGIVGVLKDATSDVRLEGYFSQLSLLVKIVKQHIRPHLHVILDAVSDHWYKSVQLQATILGLIESIARSLEGEFKIYLANVLPLMLGVLDADSRTESGRAACQRVLHAFLIFGASAEEYMHLIIPVIVRMFDIADGRYRHREVRRSAIETIGRLSKQVNISEFAAKIIHPLARVLQGNDSALKPAAMETLCALIFQLGQDFLHFVPTIDKILQQQRINFTAYNLIVSKLKKHEALPQDLSPEERYNDDDDDQYQTEIATKKLAVNQQHLKNAWEASQKSTREDWQEWMRRFSVELLRESPQQALRACTNLASIYPPLARSLFNSAFVSCWTELYDQYQEELVRSIEVALTSNTIPPEILQVLLNLAEFMEHDDKALPIDVRTLGMYAGKCHAFAKALHYKELEFNAEQNASAVEALISINNQLQQTDAAFGILRKAQGYNDVELKETWFEKLQRWEDALIAYQQREEQEGGSQTASFEVVMGKMRCLHALGEWDTLSSMAQDKWQTSSAEHKKHLAPLAAAAAWGMGQWDIMDDYLGVMKANTPDRSFFGAILAIHRNHFEEAHLNIARARDGLDTELSALLGESYTRAYSVIVRVQMLSELEEIITYKQHFNDPEKQERMRATWTKRLKGCQRQVDIWQRMLKVRALVITPQENTEMYIKFASICRKAQRMGLAEKSLNSLLGTAGSINNLLAGPDGWEKVKAAPYPVQYATFKFLWSIDQQDTALAALRDFTVRLRGDFDDRNAAALAAAGPGLNNISFLNGANGTNGANGVNGIHSNGPFGAPHAQQLSLKEKAELDEWKMLLARCYLKQGDWLTRLHDTDWHESGHVQEVLTAYYSATRYNENWYKAWHSWALANFEVVTSMTAGDREQADVPPHVVSEHVVPAINGFFKSIALSSSSSLQDTLRLLTLWFAYGASPEVTHAVTKGISSVSVDTWLEVIPQLIARINQHNRLVREGIHNLLVDIGRSHPQALVYPLTVSMKSDVSNRSKSAARIMEAMRQHSPKLVEQASLVSHELIRIAVLWHEQWHEALEEASRLYFGDHNITGMLATLEPLHETLRKGPETLREISFIQSFGRDLNEARDWCEAYKSTQEIGDLNQAWDLYYGVFKRIARQLPQLMSLELQYVSPELKNAHDLDLAVPGTYQSGKPIVRIQSFDPVATVISSKQRPRKLSMRGSDGNKYDFIIKGHEDIRQDERVMQLFGLVNTLLATDPECLKRHLNIQRYSATPLSTQAGIMGWVPNSDTLHVLIREYRESRKILLNIEHRIMLQMAPDYDNLTLMQKVEVFGYALDNTTGQDLYRVLWLKSKSSEAWLDRRTNYTRSLGVMSMVGYILGLGDRHPSNLMLDRVTGKIIHIDFGDCFEVAMHREKYPERVPFRLTRMLTFAMEVSNIEGSFRTTCEHVMRLIRDNKESLMAVLEAFVHDPLLTWRLGTRESPPEPSFPSERRTSIMGPTDGPVPGPAGGRRPSVMGADPTNAPGERLNNSFRPRQRASTLVNGNTDAMEKEVQNARALQVLSRVKEKLTGRDFKKETELNIQDQVERLLSEATNLENLCQHYIGWCSFW</sequence>
<dbReference type="Gene3D" id="1.20.120.150">
    <property type="entry name" value="FKBP12-rapamycin binding domain"/>
    <property type="match status" value="1"/>
</dbReference>
<dbReference type="InterPro" id="IPR026683">
    <property type="entry name" value="TOR_cat"/>
</dbReference>
<evidence type="ECO:0000256" key="1">
    <source>
        <dbReference type="ARBA" id="ARBA00011031"/>
    </source>
</evidence>
<dbReference type="SUPFAM" id="SSF47212">
    <property type="entry name" value="FKBP12-rapamycin-binding domain of FKBP-rapamycin-associated protein (FRAP)"/>
    <property type="match status" value="1"/>
</dbReference>
<dbReference type="SMART" id="SM01343">
    <property type="entry name" value="FATC"/>
    <property type="match status" value="1"/>
</dbReference>
<comment type="subunit">
    <text evidence="2">Associates with DNA double-strand breaks.</text>
</comment>
<dbReference type="Gene3D" id="1.10.1070.11">
    <property type="entry name" value="Phosphatidylinositol 3-/4-kinase, catalytic domain"/>
    <property type="match status" value="1"/>
</dbReference>
<keyword evidence="18" id="KW-1185">Reference proteome</keyword>
<proteinExistence type="inferred from homology"/>
<feature type="region of interest" description="Disordered" evidence="13">
    <location>
        <begin position="2306"/>
        <end position="2344"/>
    </location>
</feature>
<dbReference type="Gene3D" id="1.25.10.10">
    <property type="entry name" value="Leucine-rich Repeat Variant"/>
    <property type="match status" value="5"/>
</dbReference>
<dbReference type="SUPFAM" id="SSF56112">
    <property type="entry name" value="Protein kinase-like (PK-like)"/>
    <property type="match status" value="1"/>
</dbReference>
<evidence type="ECO:0000256" key="8">
    <source>
        <dbReference type="ARBA" id="ARBA00022840"/>
    </source>
</evidence>
<comment type="catalytic activity">
    <reaction evidence="11">
        <text>L-seryl-[protein] + ATP = O-phospho-L-seryl-[protein] + ADP + H(+)</text>
        <dbReference type="Rhea" id="RHEA:17989"/>
        <dbReference type="Rhea" id="RHEA-COMP:9863"/>
        <dbReference type="Rhea" id="RHEA-COMP:11604"/>
        <dbReference type="ChEBI" id="CHEBI:15378"/>
        <dbReference type="ChEBI" id="CHEBI:29999"/>
        <dbReference type="ChEBI" id="CHEBI:30616"/>
        <dbReference type="ChEBI" id="CHEBI:83421"/>
        <dbReference type="ChEBI" id="CHEBI:456216"/>
        <dbReference type="EC" id="2.7.11.1"/>
    </reaction>
</comment>
<gene>
    <name evidence="17" type="ORF">PRZ48_012858</name>
</gene>
<dbReference type="Proteomes" id="UP001305779">
    <property type="component" value="Unassembled WGS sequence"/>
</dbReference>
<dbReference type="InterPro" id="IPR016024">
    <property type="entry name" value="ARM-type_fold"/>
</dbReference>
<evidence type="ECO:0000256" key="9">
    <source>
        <dbReference type="ARBA" id="ARBA00025079"/>
    </source>
</evidence>
<feature type="domain" description="FAT" evidence="15">
    <location>
        <begin position="1251"/>
        <end position="1855"/>
    </location>
</feature>
<dbReference type="PROSITE" id="PS51190">
    <property type="entry name" value="FATC"/>
    <property type="match status" value="1"/>
</dbReference>
<evidence type="ECO:0000256" key="12">
    <source>
        <dbReference type="RuleBase" id="RU364109"/>
    </source>
</evidence>
<feature type="domain" description="FATC" evidence="16">
    <location>
        <begin position="2405"/>
        <end position="2437"/>
    </location>
</feature>
<dbReference type="InterPro" id="IPR050517">
    <property type="entry name" value="DDR_Repair_Kinase"/>
</dbReference>
<dbReference type="InterPro" id="IPR003152">
    <property type="entry name" value="FATC_dom"/>
</dbReference>
<dbReference type="InterPro" id="IPR011009">
    <property type="entry name" value="Kinase-like_dom_sf"/>
</dbReference>
<dbReference type="SMART" id="SM01346">
    <property type="entry name" value="DUF3385"/>
    <property type="match status" value="1"/>
</dbReference>
<dbReference type="PROSITE" id="PS00915">
    <property type="entry name" value="PI3_4_KINASE_1"/>
    <property type="match status" value="1"/>
</dbReference>
<dbReference type="SMART" id="SM01345">
    <property type="entry name" value="Rapamycin_bind"/>
    <property type="match status" value="1"/>
</dbReference>
<keyword evidence="7 12" id="KW-0418">Kinase</keyword>
<reference evidence="17 18" key="1">
    <citation type="journal article" date="2023" name="G3 (Bethesda)">
        <title>A chromosome-level genome assembly of Zasmidium syzygii isolated from banana leaves.</title>
        <authorList>
            <person name="van Westerhoven A.C."/>
            <person name="Mehrabi R."/>
            <person name="Talebi R."/>
            <person name="Steentjes M.B.F."/>
            <person name="Corcolon B."/>
            <person name="Chong P.A."/>
            <person name="Kema G.H.J."/>
            <person name="Seidl M.F."/>
        </authorList>
    </citation>
    <scope>NUCLEOTIDE SEQUENCE [LARGE SCALE GENOMIC DNA]</scope>
    <source>
        <strain evidence="17 18">P124</strain>
    </source>
</reference>
<dbReference type="EMBL" id="JAXOVC010000011">
    <property type="protein sequence ID" value="KAK4495590.1"/>
    <property type="molecule type" value="Genomic_DNA"/>
</dbReference>
<dbReference type="Pfam" id="PF11865">
    <property type="entry name" value="mTOR_dom"/>
    <property type="match status" value="1"/>
</dbReference>
<dbReference type="InterPro" id="IPR009076">
    <property type="entry name" value="FRB_dom"/>
</dbReference>
<keyword evidence="5" id="KW-0677">Repeat</keyword>
<dbReference type="Pfam" id="PF08771">
    <property type="entry name" value="FRB_dom"/>
    <property type="match status" value="1"/>
</dbReference>
<dbReference type="PANTHER" id="PTHR11139:SF9">
    <property type="entry name" value="SERINE_THREONINE-PROTEIN KINASE MTOR"/>
    <property type="match status" value="1"/>
</dbReference>
<keyword evidence="8 12" id="KW-0067">ATP-binding</keyword>
<dbReference type="PROSITE" id="PS50290">
    <property type="entry name" value="PI3_4_KINASE_3"/>
    <property type="match status" value="1"/>
</dbReference>
<evidence type="ECO:0000256" key="2">
    <source>
        <dbReference type="ARBA" id="ARBA00011370"/>
    </source>
</evidence>
<keyword evidence="3 12" id="KW-0723">Serine/threonine-protein kinase</keyword>